<feature type="signal peptide" evidence="1">
    <location>
        <begin position="1"/>
        <end position="35"/>
    </location>
</feature>
<gene>
    <name evidence="3" type="ORF">PFX98_03840</name>
</gene>
<accession>A0AA95SR28</accession>
<dbReference type="KEGG" id="pais:PFX98_03840"/>
<dbReference type="RefSeq" id="WP_285233857.1">
    <property type="nucleotide sequence ID" value="NZ_CP116346.1"/>
</dbReference>
<dbReference type="SUPFAM" id="SSF56601">
    <property type="entry name" value="beta-lactamase/transpeptidase-like"/>
    <property type="match status" value="1"/>
</dbReference>
<dbReference type="EMBL" id="CP116346">
    <property type="protein sequence ID" value="WIT12756.1"/>
    <property type="molecule type" value="Genomic_DNA"/>
</dbReference>
<evidence type="ECO:0000313" key="3">
    <source>
        <dbReference type="EMBL" id="WIT12756.1"/>
    </source>
</evidence>
<reference evidence="3" key="1">
    <citation type="submission" date="2023-01" db="EMBL/GenBank/DDBJ databases">
        <title>Whole genome sequence of Paucibacter sp. S2-9 isolated from pond sediment.</title>
        <authorList>
            <person name="Jung J.Y."/>
        </authorList>
    </citation>
    <scope>NUCLEOTIDE SEQUENCE</scope>
    <source>
        <strain evidence="3">S2-9</strain>
    </source>
</reference>
<dbReference type="PANTHER" id="PTHR46825:SF15">
    <property type="entry name" value="BETA-LACTAMASE-RELATED DOMAIN-CONTAINING PROTEIN"/>
    <property type="match status" value="1"/>
</dbReference>
<keyword evidence="4" id="KW-1185">Reference proteome</keyword>
<protein>
    <submittedName>
        <fullName evidence="3">Serine hydrolase</fullName>
    </submittedName>
</protein>
<evidence type="ECO:0000259" key="2">
    <source>
        <dbReference type="Pfam" id="PF00144"/>
    </source>
</evidence>
<dbReference type="Gene3D" id="3.40.710.10">
    <property type="entry name" value="DD-peptidase/beta-lactamase superfamily"/>
    <property type="match status" value="1"/>
</dbReference>
<organism evidence="3 4">
    <name type="scientific">Paucibacter sediminis</name>
    <dbReference type="NCBI Taxonomy" id="3019553"/>
    <lineage>
        <taxon>Bacteria</taxon>
        <taxon>Pseudomonadati</taxon>
        <taxon>Pseudomonadota</taxon>
        <taxon>Betaproteobacteria</taxon>
        <taxon>Burkholderiales</taxon>
        <taxon>Sphaerotilaceae</taxon>
        <taxon>Roseateles</taxon>
    </lineage>
</organism>
<dbReference type="AlphaFoldDB" id="A0AA95SR28"/>
<dbReference type="GO" id="GO:0016787">
    <property type="term" value="F:hydrolase activity"/>
    <property type="evidence" value="ECO:0007669"/>
    <property type="project" value="UniProtKB-KW"/>
</dbReference>
<dbReference type="InterPro" id="IPR001466">
    <property type="entry name" value="Beta-lactam-related"/>
</dbReference>
<evidence type="ECO:0000256" key="1">
    <source>
        <dbReference type="SAM" id="SignalP"/>
    </source>
</evidence>
<proteinExistence type="predicted"/>
<name>A0AA95SR28_9BURK</name>
<feature type="domain" description="Beta-lactamase-related" evidence="2">
    <location>
        <begin position="207"/>
        <end position="534"/>
    </location>
</feature>
<evidence type="ECO:0000313" key="4">
    <source>
        <dbReference type="Proteomes" id="UP001177769"/>
    </source>
</evidence>
<keyword evidence="1" id="KW-0732">Signal</keyword>
<dbReference type="InterPro" id="IPR012338">
    <property type="entry name" value="Beta-lactam/transpept-like"/>
</dbReference>
<dbReference type="Proteomes" id="UP001177769">
    <property type="component" value="Chromosome"/>
</dbReference>
<feature type="chain" id="PRO_5041729615" evidence="1">
    <location>
        <begin position="36"/>
        <end position="682"/>
    </location>
</feature>
<dbReference type="InterPro" id="IPR050491">
    <property type="entry name" value="AmpC-like"/>
</dbReference>
<dbReference type="Pfam" id="PF00144">
    <property type="entry name" value="Beta-lactamase"/>
    <property type="match status" value="1"/>
</dbReference>
<sequence>MRPDARLNAPKPLNQLAAAGLALLLSLAPLGAAQAAEAPAAAAAAAAVQTTSAGHTFTPADGFALGREGALLRLTAPEGDAQLAIIDVPQANSAEEAVAQAWALAHPGFKRTLRLATPRPPRSGWEEQRVFDYETSPNERLSVQAIARRAGTAWVVVTLEAADATLEKRGAPIGKMLTSLRPKGYERESFAGRKPKPLDAERIAALQAFVAKGMQQLDIPGVGFSLIDGSKVVFEGGLGVRQLGKPTPVDAHTLFMAASNTKAMTTALLAQAVDAGKLRWDQPAAQAYPGFRLGDAEVTKQVLIKHLVCACTGLPRQDLEWLFGDGRAAPTTSFEQLSVMKPTSQFGEVFQYSNLMVAAGGYIAAAALAPGQEVGAAYDRLMAERLFKPLGMLNTTFDYAKALGGNHAEPHGDDLQGRTQPARMDLNYTIVPARPAGAVWTSPHDFSRYVLMELGRGRSPEGQQLVSEQNLLARYQPQIMVGEDNVYGMGLFINKQDGVTVVSHGGDMLGFHSNMFWLPEFGIGGTILTNSDSGVLLRGPFLRKLLELVFEGKPEADERLRLAAENRKAEAAKNRELLTMPVPKAVADTLAARYASPALGSIKVSRQQGQVFFQFDHWKSEVALRKAEDGTQSFVTIDPGIGGIEFVRGDGKGPRALILRDAQHEYRFVEAAAGKRMAAAKP</sequence>
<keyword evidence="3" id="KW-0378">Hydrolase</keyword>
<dbReference type="PANTHER" id="PTHR46825">
    <property type="entry name" value="D-ALANYL-D-ALANINE-CARBOXYPEPTIDASE/ENDOPEPTIDASE AMPH"/>
    <property type="match status" value="1"/>
</dbReference>